<sequence>MTAEEPARTSYRTGVLSKDSPTERARLNSIQSSVDVFSTGLLAALAPAPSWDCLELGAGAGSIAYWLAERCRDGRVVAADIDTRYLDAGAAGNLEIAEEDVTDPGYAPGRFDLVHARYLFSHLPERDAVLARAASWLKPGGWLVLEEPYQLPAETSPFPVVRRIMAAYRDKYAEHGADLTWARSIPAALAGAGLTDVDFTGRLACMGNLERDRWRPLIAQVSPSLLEAGSVTRAELDEFTALLDDPTFIDVPQFTLAAWGRRR</sequence>
<dbReference type="InterPro" id="IPR013216">
    <property type="entry name" value="Methyltransf_11"/>
</dbReference>
<evidence type="ECO:0000313" key="3">
    <source>
        <dbReference type="Proteomes" id="UP000243799"/>
    </source>
</evidence>
<proteinExistence type="predicted"/>
<evidence type="ECO:0000259" key="1">
    <source>
        <dbReference type="Pfam" id="PF08241"/>
    </source>
</evidence>
<feature type="domain" description="Methyltransferase type 11" evidence="1">
    <location>
        <begin position="54"/>
        <end position="145"/>
    </location>
</feature>
<keyword evidence="3" id="KW-1185">Reference proteome</keyword>
<dbReference type="OrthoDB" id="3469983at2"/>
<organism evidence="2 3">
    <name type="scientific">Amycolatopsis marina</name>
    <dbReference type="NCBI Taxonomy" id="490629"/>
    <lineage>
        <taxon>Bacteria</taxon>
        <taxon>Bacillati</taxon>
        <taxon>Actinomycetota</taxon>
        <taxon>Actinomycetes</taxon>
        <taxon>Pseudonocardiales</taxon>
        <taxon>Pseudonocardiaceae</taxon>
        <taxon>Amycolatopsis</taxon>
    </lineage>
</organism>
<dbReference type="Gene3D" id="3.40.50.150">
    <property type="entry name" value="Vaccinia Virus protein VP39"/>
    <property type="match status" value="1"/>
</dbReference>
<keyword evidence="2" id="KW-0489">Methyltransferase</keyword>
<accession>A0A1I0Z569</accession>
<dbReference type="EMBL" id="FOKG01000006">
    <property type="protein sequence ID" value="SFB20487.1"/>
    <property type="molecule type" value="Genomic_DNA"/>
</dbReference>
<reference evidence="3" key="1">
    <citation type="submission" date="2016-10" db="EMBL/GenBank/DDBJ databases">
        <authorList>
            <person name="Varghese N."/>
            <person name="Submissions S."/>
        </authorList>
    </citation>
    <scope>NUCLEOTIDE SEQUENCE [LARGE SCALE GENOMIC DNA]</scope>
    <source>
        <strain evidence="3">CGMCC 4.3568</strain>
    </source>
</reference>
<dbReference type="RefSeq" id="WP_091672879.1">
    <property type="nucleotide sequence ID" value="NZ_FOKG01000006.1"/>
</dbReference>
<dbReference type="GO" id="GO:0032259">
    <property type="term" value="P:methylation"/>
    <property type="evidence" value="ECO:0007669"/>
    <property type="project" value="UniProtKB-KW"/>
</dbReference>
<dbReference type="InterPro" id="IPR029063">
    <property type="entry name" value="SAM-dependent_MTases_sf"/>
</dbReference>
<dbReference type="CDD" id="cd02440">
    <property type="entry name" value="AdoMet_MTases"/>
    <property type="match status" value="1"/>
</dbReference>
<dbReference type="SUPFAM" id="SSF53335">
    <property type="entry name" value="S-adenosyl-L-methionine-dependent methyltransferases"/>
    <property type="match status" value="1"/>
</dbReference>
<dbReference type="GO" id="GO:0008757">
    <property type="term" value="F:S-adenosylmethionine-dependent methyltransferase activity"/>
    <property type="evidence" value="ECO:0007669"/>
    <property type="project" value="InterPro"/>
</dbReference>
<dbReference type="PANTHER" id="PTHR43861">
    <property type="entry name" value="TRANS-ACONITATE 2-METHYLTRANSFERASE-RELATED"/>
    <property type="match status" value="1"/>
</dbReference>
<protein>
    <submittedName>
        <fullName evidence="2">Methyltransferase domain-containing protein</fullName>
    </submittedName>
</protein>
<name>A0A1I0Z569_9PSEU</name>
<keyword evidence="2" id="KW-0808">Transferase</keyword>
<dbReference type="STRING" id="490629.SAMN05216266_106106"/>
<dbReference type="Pfam" id="PF08241">
    <property type="entry name" value="Methyltransf_11"/>
    <property type="match status" value="1"/>
</dbReference>
<evidence type="ECO:0000313" key="2">
    <source>
        <dbReference type="EMBL" id="SFB20487.1"/>
    </source>
</evidence>
<dbReference type="Proteomes" id="UP000243799">
    <property type="component" value="Unassembled WGS sequence"/>
</dbReference>
<dbReference type="AlphaFoldDB" id="A0A1I0Z569"/>
<gene>
    <name evidence="2" type="ORF">SAMN05216266_106106</name>
</gene>